<protein>
    <submittedName>
        <fullName evidence="2">Uncharacterized protein</fullName>
    </submittedName>
</protein>
<keyword evidence="1" id="KW-1133">Transmembrane helix</keyword>
<feature type="transmembrane region" description="Helical" evidence="1">
    <location>
        <begin position="227"/>
        <end position="246"/>
    </location>
</feature>
<proteinExistence type="predicted"/>
<feature type="transmembrane region" description="Helical" evidence="1">
    <location>
        <begin position="197"/>
        <end position="215"/>
    </location>
</feature>
<gene>
    <name evidence="2" type="ORF">CCAE0312_LOCUS8608</name>
</gene>
<evidence type="ECO:0000313" key="2">
    <source>
        <dbReference type="EMBL" id="CAD9236512.1"/>
    </source>
</evidence>
<organism evidence="2">
    <name type="scientific">Compsopogon caeruleus</name>
    <dbReference type="NCBI Taxonomy" id="31354"/>
    <lineage>
        <taxon>Eukaryota</taxon>
        <taxon>Rhodophyta</taxon>
        <taxon>Compsopogonophyceae</taxon>
        <taxon>Compsopogonales</taxon>
        <taxon>Compsopogonaceae</taxon>
        <taxon>Compsopogon</taxon>
    </lineage>
</organism>
<keyword evidence="1" id="KW-0472">Membrane</keyword>
<sequence>MAALKAVEAFRIFGWKKFKENLVALHYNYQLVRDASSVDDQVDENQDGVRDVLQISRKELWKRKMKLVLKTIDPDQVSKAFAGLIQGWLAVLATLTIRSAEAITIGTTIGDIGDRVIGPRPREALLVALPRDYEQLVPVLLQYFWRAVGFWIAFVVQSAIGAFYSSVRGAEIFMGGLRSIIVRRDIGREGRMEPGNFLFTILFAMVWGFGFWWQLTLYYHPPVSVNIILLPLTFLEWIISLILPPLQAPRTSSGSLRLSLAIRC</sequence>
<feature type="transmembrane region" description="Helical" evidence="1">
    <location>
        <begin position="143"/>
        <end position="164"/>
    </location>
</feature>
<name>A0A7S1TJB0_9RHOD</name>
<accession>A0A7S1TJB0</accession>
<dbReference type="EMBL" id="HBGH01015386">
    <property type="protein sequence ID" value="CAD9236512.1"/>
    <property type="molecule type" value="Transcribed_RNA"/>
</dbReference>
<dbReference type="AlphaFoldDB" id="A0A7S1TJB0"/>
<keyword evidence="1" id="KW-0812">Transmembrane</keyword>
<evidence type="ECO:0000256" key="1">
    <source>
        <dbReference type="SAM" id="Phobius"/>
    </source>
</evidence>
<reference evidence="2" key="1">
    <citation type="submission" date="2021-01" db="EMBL/GenBank/DDBJ databases">
        <authorList>
            <person name="Corre E."/>
            <person name="Pelletier E."/>
            <person name="Niang G."/>
            <person name="Scheremetjew M."/>
            <person name="Finn R."/>
            <person name="Kale V."/>
            <person name="Holt S."/>
            <person name="Cochrane G."/>
            <person name="Meng A."/>
            <person name="Brown T."/>
            <person name="Cohen L."/>
        </authorList>
    </citation>
    <scope>NUCLEOTIDE SEQUENCE</scope>
    <source>
        <strain evidence="2">SAG 36.94</strain>
    </source>
</reference>